<keyword evidence="3" id="KW-1185">Reference proteome</keyword>
<reference evidence="2" key="2">
    <citation type="submission" date="2022-10" db="EMBL/GenBank/DDBJ databases">
        <authorList>
            <consortium name="ENA_rothamsted_submissions"/>
            <consortium name="culmorum"/>
            <person name="King R."/>
        </authorList>
    </citation>
    <scope>NUCLEOTIDE SEQUENCE</scope>
</reference>
<organism evidence="2 3">
    <name type="scientific">Chironomus riparius</name>
    <dbReference type="NCBI Taxonomy" id="315576"/>
    <lineage>
        <taxon>Eukaryota</taxon>
        <taxon>Metazoa</taxon>
        <taxon>Ecdysozoa</taxon>
        <taxon>Arthropoda</taxon>
        <taxon>Hexapoda</taxon>
        <taxon>Insecta</taxon>
        <taxon>Pterygota</taxon>
        <taxon>Neoptera</taxon>
        <taxon>Endopterygota</taxon>
        <taxon>Diptera</taxon>
        <taxon>Nematocera</taxon>
        <taxon>Chironomoidea</taxon>
        <taxon>Chironomidae</taxon>
        <taxon>Chironominae</taxon>
        <taxon>Chironomus</taxon>
    </lineage>
</organism>
<sequence>MTKIDVNKQLEQAESYIHQLDESVTDENALTETLTNLVDVLKPIGAESLNYKILCAAVSEILNFNDACPLDTSTRKKKYSKIGAIVDFFQSLKLNSSYDRKELANSSKDNINEKESDEKTDEKKEESSPKAENPKLQEPEEQKDDLRLEKKKLSVKTLAYLFNCIKNEFDVEDKNASKPQIIITSEPESPKSD</sequence>
<dbReference type="AlphaFoldDB" id="A0A9N9S6F9"/>
<gene>
    <name evidence="2" type="ORF">CHIRRI_LOCUS11946</name>
</gene>
<protein>
    <submittedName>
        <fullName evidence="2">Uncharacterized protein</fullName>
    </submittedName>
</protein>
<feature type="compositionally biased region" description="Basic and acidic residues" evidence="1">
    <location>
        <begin position="110"/>
        <end position="148"/>
    </location>
</feature>
<name>A0A9N9S6F9_9DIPT</name>
<reference evidence="2" key="1">
    <citation type="submission" date="2022-01" db="EMBL/GenBank/DDBJ databases">
        <authorList>
            <person name="King R."/>
        </authorList>
    </citation>
    <scope>NUCLEOTIDE SEQUENCE</scope>
</reference>
<dbReference type="Proteomes" id="UP001153620">
    <property type="component" value="Chromosome 3"/>
</dbReference>
<feature type="region of interest" description="Disordered" evidence="1">
    <location>
        <begin position="102"/>
        <end position="148"/>
    </location>
</feature>
<dbReference type="EMBL" id="OU895879">
    <property type="protein sequence ID" value="CAG9809117.1"/>
    <property type="molecule type" value="Genomic_DNA"/>
</dbReference>
<evidence type="ECO:0000313" key="3">
    <source>
        <dbReference type="Proteomes" id="UP001153620"/>
    </source>
</evidence>
<accession>A0A9N9S6F9</accession>
<evidence type="ECO:0000313" key="2">
    <source>
        <dbReference type="EMBL" id="CAG9809117.1"/>
    </source>
</evidence>
<proteinExistence type="predicted"/>
<evidence type="ECO:0000256" key="1">
    <source>
        <dbReference type="SAM" id="MobiDB-lite"/>
    </source>
</evidence>